<name>A0ACC2N8U4_9HYME</name>
<reference evidence="1" key="1">
    <citation type="submission" date="2023-04" db="EMBL/GenBank/DDBJ databases">
        <title>A chromosome-level genome assembly of the parasitoid wasp Eretmocerus hayati.</title>
        <authorList>
            <person name="Zhong Y."/>
            <person name="Liu S."/>
            <person name="Liu Y."/>
        </authorList>
    </citation>
    <scope>NUCLEOTIDE SEQUENCE</scope>
    <source>
        <strain evidence="1">ZJU_SS_LIU_2023</strain>
    </source>
</reference>
<organism evidence="1 2">
    <name type="scientific">Eretmocerus hayati</name>
    <dbReference type="NCBI Taxonomy" id="131215"/>
    <lineage>
        <taxon>Eukaryota</taxon>
        <taxon>Metazoa</taxon>
        <taxon>Ecdysozoa</taxon>
        <taxon>Arthropoda</taxon>
        <taxon>Hexapoda</taxon>
        <taxon>Insecta</taxon>
        <taxon>Pterygota</taxon>
        <taxon>Neoptera</taxon>
        <taxon>Endopterygota</taxon>
        <taxon>Hymenoptera</taxon>
        <taxon>Apocrita</taxon>
        <taxon>Proctotrupomorpha</taxon>
        <taxon>Chalcidoidea</taxon>
        <taxon>Aphelinidae</taxon>
        <taxon>Aphelininae</taxon>
        <taxon>Eretmocerus</taxon>
    </lineage>
</organism>
<dbReference type="EMBL" id="CM056744">
    <property type="protein sequence ID" value="KAJ8667476.1"/>
    <property type="molecule type" value="Genomic_DNA"/>
</dbReference>
<protein>
    <submittedName>
        <fullName evidence="1">Uncharacterized protein</fullName>
    </submittedName>
</protein>
<comment type="caution">
    <text evidence="1">The sequence shown here is derived from an EMBL/GenBank/DDBJ whole genome shotgun (WGS) entry which is preliminary data.</text>
</comment>
<evidence type="ECO:0000313" key="2">
    <source>
        <dbReference type="Proteomes" id="UP001239111"/>
    </source>
</evidence>
<keyword evidence="2" id="KW-1185">Reference proteome</keyword>
<accession>A0ACC2N8U4</accession>
<sequence length="134" mass="14764">MATRSFTSLSVKDGNCGSTTALLLRGKWLVSSLDLSTERRFITFFMDILSLGDPDLVKEWKVGCNKPLHHRPIVLSPAHLHELGIPFQPTILSPGDLIRFGARSLYMLYLLDSLISVSTDIGGHPVGQSRVLCT</sequence>
<evidence type="ECO:0000313" key="1">
    <source>
        <dbReference type="EMBL" id="KAJ8667476.1"/>
    </source>
</evidence>
<proteinExistence type="predicted"/>
<dbReference type="Proteomes" id="UP001239111">
    <property type="component" value="Chromosome 4"/>
</dbReference>
<gene>
    <name evidence="1" type="ORF">QAD02_009139</name>
</gene>